<keyword evidence="5" id="KW-0488">Methylation</keyword>
<dbReference type="GO" id="GO:0000786">
    <property type="term" value="C:nucleosome"/>
    <property type="evidence" value="ECO:0007669"/>
    <property type="project" value="UniProtKB-KW"/>
</dbReference>
<reference evidence="14" key="1">
    <citation type="submission" date="2021-06" db="EMBL/GenBank/DDBJ databases">
        <title>Candida auris outbreak in lebanese hospital.</title>
        <authorList>
            <person name="Finianos M."/>
        </authorList>
    </citation>
    <scope>NUCLEOTIDE SEQUENCE</scope>
    <source>
        <strain evidence="14">CA7LBN</strain>
    </source>
</reference>
<dbReference type="SMART" id="SM00428">
    <property type="entry name" value="H3"/>
    <property type="match status" value="1"/>
</dbReference>
<keyword evidence="10" id="KW-0544">Nucleosome core</keyword>
<organism evidence="14">
    <name type="scientific">Candidozyma auris</name>
    <name type="common">Yeast</name>
    <name type="synonym">Candida auris</name>
    <dbReference type="NCBI Taxonomy" id="498019"/>
    <lineage>
        <taxon>Eukaryota</taxon>
        <taxon>Fungi</taxon>
        <taxon>Dikarya</taxon>
        <taxon>Ascomycota</taxon>
        <taxon>Saccharomycotina</taxon>
        <taxon>Pichiomycetes</taxon>
        <taxon>Metschnikowiaceae</taxon>
        <taxon>Candidozyma</taxon>
    </lineage>
</organism>
<dbReference type="GO" id="GO:0030527">
    <property type="term" value="F:structural constituent of chromatin"/>
    <property type="evidence" value="ECO:0007669"/>
    <property type="project" value="InterPro"/>
</dbReference>
<keyword evidence="12" id="KW-1133">Transmembrane helix</keyword>
<dbReference type="Pfam" id="PF10315">
    <property type="entry name" value="Aim19"/>
    <property type="match status" value="1"/>
</dbReference>
<name>A0A8F2W281_CANAR</name>
<proteinExistence type="inferred from homology"/>
<keyword evidence="6" id="KW-0597">Phosphoprotein</keyword>
<feature type="transmembrane region" description="Helical" evidence="12">
    <location>
        <begin position="193"/>
        <end position="210"/>
    </location>
</feature>
<comment type="similarity">
    <text evidence="3">Belongs to the histone H3 family.</text>
</comment>
<evidence type="ECO:0000256" key="10">
    <source>
        <dbReference type="ARBA" id="ARBA00023269"/>
    </source>
</evidence>
<evidence type="ECO:0000256" key="5">
    <source>
        <dbReference type="ARBA" id="ARBA00022481"/>
    </source>
</evidence>
<sequence>MARTKQTARKSTGGKAPRKQLASKAARKSAPSTGGVKKPHRYKPGTVALREIRRFQKSTDLLIRKLPFQRLVREIAQDFKTDLRFQSSAIGALQESVEAYLVSLFEDTNLCAIHAKRVTIQKKDIQMPESPDLYKTAVGYANAASTSPIPAWALSGSLFYRALTLQKPVDSKLGSGGSFDFSKAVAASKPNRSSCFLFGGASALGGYIIYDGDVPNGAGFSFAWSALYLIVNGRPALKSLIRGHVTPLSLAVLALGNAGLYGKEFVWPSE</sequence>
<dbReference type="InterPro" id="IPR019419">
    <property type="entry name" value="AIM19"/>
</dbReference>
<keyword evidence="12" id="KW-0812">Transmembrane</keyword>
<evidence type="ECO:0000256" key="7">
    <source>
        <dbReference type="ARBA" id="ARBA00022990"/>
    </source>
</evidence>
<dbReference type="GO" id="GO:0005634">
    <property type="term" value="C:nucleus"/>
    <property type="evidence" value="ECO:0007669"/>
    <property type="project" value="UniProtKB-SubCell"/>
</dbReference>
<dbReference type="InterPro" id="IPR007125">
    <property type="entry name" value="H2A/H2B/H3"/>
</dbReference>
<dbReference type="Gene3D" id="1.10.20.10">
    <property type="entry name" value="Histone, subunit A"/>
    <property type="match status" value="1"/>
</dbReference>
<keyword evidence="12" id="KW-0472">Membrane</keyword>
<feature type="domain" description="Core Histone H2A/H2B/H3" evidence="13">
    <location>
        <begin position="44"/>
        <end position="127"/>
    </location>
</feature>
<protein>
    <recommendedName>
        <fullName evidence="13">Core Histone H2A/H2B/H3 domain-containing protein</fullName>
    </recommendedName>
</protein>
<dbReference type="GO" id="GO:0046982">
    <property type="term" value="F:protein heterodimerization activity"/>
    <property type="evidence" value="ECO:0007669"/>
    <property type="project" value="InterPro"/>
</dbReference>
<dbReference type="PROSITE" id="PS00322">
    <property type="entry name" value="HISTONE_H3_1"/>
    <property type="match status" value="1"/>
</dbReference>
<keyword evidence="9" id="KW-0539">Nucleus</keyword>
<feature type="transmembrane region" description="Helical" evidence="12">
    <location>
        <begin position="245"/>
        <end position="262"/>
    </location>
</feature>
<accession>A0A8F2W281</accession>
<dbReference type="SUPFAM" id="SSF47113">
    <property type="entry name" value="Histone-fold"/>
    <property type="match status" value="1"/>
</dbReference>
<dbReference type="EMBL" id="CP076751">
    <property type="protein sequence ID" value="QWW24322.1"/>
    <property type="molecule type" value="Genomic_DNA"/>
</dbReference>
<dbReference type="PROSITE" id="PS00959">
    <property type="entry name" value="HISTONE_H3_2"/>
    <property type="match status" value="1"/>
</dbReference>
<dbReference type="PANTHER" id="PTHR11426">
    <property type="entry name" value="HISTONE H3"/>
    <property type="match status" value="1"/>
</dbReference>
<dbReference type="Pfam" id="PF00125">
    <property type="entry name" value="Histone"/>
    <property type="match status" value="1"/>
</dbReference>
<evidence type="ECO:0000256" key="8">
    <source>
        <dbReference type="ARBA" id="ARBA00023125"/>
    </source>
</evidence>
<feature type="transmembrane region" description="Helical" evidence="12">
    <location>
        <begin position="216"/>
        <end position="233"/>
    </location>
</feature>
<keyword evidence="7" id="KW-0007">Acetylation</keyword>
<evidence type="ECO:0000256" key="11">
    <source>
        <dbReference type="SAM" id="MobiDB-lite"/>
    </source>
</evidence>
<dbReference type="PRINTS" id="PR00622">
    <property type="entry name" value="HISTONEH3"/>
</dbReference>
<evidence type="ECO:0000256" key="4">
    <source>
        <dbReference type="ARBA" id="ARBA00022454"/>
    </source>
</evidence>
<dbReference type="GO" id="GO:0003677">
    <property type="term" value="F:DNA binding"/>
    <property type="evidence" value="ECO:0007669"/>
    <property type="project" value="UniProtKB-KW"/>
</dbReference>
<feature type="region of interest" description="Disordered" evidence="11">
    <location>
        <begin position="1"/>
        <end position="43"/>
    </location>
</feature>
<keyword evidence="8" id="KW-0238">DNA-binding</keyword>
<evidence type="ECO:0000256" key="12">
    <source>
        <dbReference type="SAM" id="Phobius"/>
    </source>
</evidence>
<evidence type="ECO:0000256" key="2">
    <source>
        <dbReference type="ARBA" id="ARBA00004286"/>
    </source>
</evidence>
<evidence type="ECO:0000256" key="3">
    <source>
        <dbReference type="ARBA" id="ARBA00010343"/>
    </source>
</evidence>
<dbReference type="InterPro" id="IPR000164">
    <property type="entry name" value="Histone_H3/CENP-A"/>
</dbReference>
<dbReference type="AlphaFoldDB" id="A0A8F2W281"/>
<dbReference type="CDD" id="cd22911">
    <property type="entry name" value="HFD_H3"/>
    <property type="match status" value="1"/>
</dbReference>
<dbReference type="FunFam" id="1.10.20.10:FF:000010">
    <property type="entry name" value="Histone H3"/>
    <property type="match status" value="1"/>
</dbReference>
<gene>
    <name evidence="14" type="ORF">CA7LBN_003156</name>
</gene>
<dbReference type="Proteomes" id="UP000825438">
    <property type="component" value="Chromosome III"/>
</dbReference>
<comment type="subcellular location">
    <subcellularLocation>
        <location evidence="2">Chromosome</location>
    </subcellularLocation>
    <subcellularLocation>
        <location evidence="1">Nucleus</location>
    </subcellularLocation>
</comment>
<evidence type="ECO:0000256" key="6">
    <source>
        <dbReference type="ARBA" id="ARBA00022553"/>
    </source>
</evidence>
<evidence type="ECO:0000256" key="1">
    <source>
        <dbReference type="ARBA" id="ARBA00004123"/>
    </source>
</evidence>
<evidence type="ECO:0000259" key="13">
    <source>
        <dbReference type="Pfam" id="PF00125"/>
    </source>
</evidence>
<keyword evidence="4" id="KW-0158">Chromosome</keyword>
<dbReference type="InterPro" id="IPR009072">
    <property type="entry name" value="Histone-fold"/>
</dbReference>
<evidence type="ECO:0000313" key="14">
    <source>
        <dbReference type="EMBL" id="QWW24322.1"/>
    </source>
</evidence>
<evidence type="ECO:0000256" key="9">
    <source>
        <dbReference type="ARBA" id="ARBA00023242"/>
    </source>
</evidence>